<protein>
    <submittedName>
        <fullName evidence="1">Uncharacterized protein</fullName>
    </submittedName>
</protein>
<dbReference type="EMBL" id="CP121310">
    <property type="protein sequence ID" value="WFP94932.1"/>
    <property type="molecule type" value="Genomic_DNA"/>
</dbReference>
<dbReference type="GeneID" id="29523036"/>
<geneLocation type="plasmid" evidence="1 2">
    <name>unnamedB</name>
</geneLocation>
<keyword evidence="2" id="KW-1185">Reference proteome</keyword>
<keyword evidence="1" id="KW-0614">Plasmid</keyword>
<accession>A0ABY8HS61</accession>
<dbReference type="RefSeq" id="WP_034796809.1">
    <property type="nucleotide sequence ID" value="NZ_CP015882.1"/>
</dbReference>
<name>A0ABY8HS61_ENSAD</name>
<proteinExistence type="predicted"/>
<organism evidence="1 2">
    <name type="scientific">Ensifer adhaerens</name>
    <name type="common">Sinorhizobium morelense</name>
    <dbReference type="NCBI Taxonomy" id="106592"/>
    <lineage>
        <taxon>Bacteria</taxon>
        <taxon>Pseudomonadati</taxon>
        <taxon>Pseudomonadota</taxon>
        <taxon>Alphaproteobacteria</taxon>
        <taxon>Hyphomicrobiales</taxon>
        <taxon>Rhizobiaceae</taxon>
        <taxon>Sinorhizobium/Ensifer group</taxon>
        <taxon>Ensifer</taxon>
    </lineage>
</organism>
<reference evidence="1 2" key="1">
    <citation type="submission" date="2023-03" db="EMBL/GenBank/DDBJ databases">
        <title>Comparative genome and transcriptome analysis combination mining strategies for increasing vitamin B12 production of Ensifer adhaerens strain.</title>
        <authorList>
            <person name="Yongheng L."/>
        </authorList>
    </citation>
    <scope>NUCLEOTIDE SEQUENCE [LARGE SCALE GENOMIC DNA]</scope>
    <source>
        <strain evidence="1 2">Casida A-T305</strain>
        <plasmid evidence="1 2">unnamedB</plasmid>
    </source>
</reference>
<gene>
    <name evidence="1" type="ORF">P4B07_27970</name>
</gene>
<sequence>MVSYVDPITNTAVFSQVDLRQHLVDFIKLDFPERLLPTFLHESTHHACFLSPVGATLALLRMRAYRRSEQLTTNPDADEWELLEDVLRQEGTMEVLRPLSEGLACFAELDSIPGESNVLTTPMASTFFLFGGRDHALKSAEIIEKYGPGFFLYSLLYRARTDEEVFRRREAVLNASFRSSSGGHLAGYMTLKALWARAKRTSDLAWDSELFSKFVRSYFYDDFGMVAKILDPTKKEHNAVNAIAQYILERMSQLFGLDWDATLRKYLEDDDDAGYRTHDFGSVAYPSPAGINVDDDRRSLGMGRLDGLLAELGDPKCPSERESLMRRRDLLRMQKRELLCLGSLDLHVVTNAHDRVLIYPLEGPRPQEYPIYAVQALDGIDVGDGPGSMEIYLIPTENSRASAIVRGGQVVHVHFEGPINEARQNHFTELFGSRSEELRILDEQEKTLNSAIGESVINFVRAQALTTIPAGVDQLYSVTSTFNFPAEKREFAVSRLMEGGLRSLCDRDEDFIHALAMAGSAGSVTTQKSELEEIASENGIDLMAMLEKANFLEQRTGLSTLKAFDDLFVTEL</sequence>
<evidence type="ECO:0000313" key="1">
    <source>
        <dbReference type="EMBL" id="WFP94932.1"/>
    </source>
</evidence>
<dbReference type="Proteomes" id="UP001214094">
    <property type="component" value="Plasmid unnamedB"/>
</dbReference>
<evidence type="ECO:0000313" key="2">
    <source>
        <dbReference type="Proteomes" id="UP001214094"/>
    </source>
</evidence>